<keyword evidence="1" id="KW-1133">Transmembrane helix</keyword>
<dbReference type="RefSeq" id="WP_004797480.1">
    <property type="nucleotide sequence ID" value="NZ_JBPFKS010000061.1"/>
</dbReference>
<evidence type="ECO:0000256" key="1">
    <source>
        <dbReference type="SAM" id="Phobius"/>
    </source>
</evidence>
<feature type="transmembrane region" description="Helical" evidence="1">
    <location>
        <begin position="227"/>
        <end position="251"/>
    </location>
</feature>
<name>A0A099I1E9_CLOIN</name>
<keyword evidence="1" id="KW-0472">Membrane</keyword>
<feature type="transmembrane region" description="Helical" evidence="1">
    <location>
        <begin position="64"/>
        <end position="82"/>
    </location>
</feature>
<gene>
    <name evidence="2" type="ORF">CIAN88_19800</name>
</gene>
<feature type="transmembrane region" description="Helical" evidence="1">
    <location>
        <begin position="168"/>
        <end position="191"/>
    </location>
</feature>
<dbReference type="Proteomes" id="UP000030008">
    <property type="component" value="Unassembled WGS sequence"/>
</dbReference>
<proteinExistence type="predicted"/>
<feature type="transmembrane region" description="Helical" evidence="1">
    <location>
        <begin position="102"/>
        <end position="120"/>
    </location>
</feature>
<dbReference type="EMBL" id="JQIF01000109">
    <property type="protein sequence ID" value="KGJ51535.1"/>
    <property type="molecule type" value="Genomic_DNA"/>
</dbReference>
<organism evidence="2 3">
    <name type="scientific">Clostridium innocuum</name>
    <dbReference type="NCBI Taxonomy" id="1522"/>
    <lineage>
        <taxon>Bacteria</taxon>
        <taxon>Bacillati</taxon>
        <taxon>Bacillota</taxon>
        <taxon>Clostridia</taxon>
        <taxon>Eubacteriales</taxon>
        <taxon>Clostridiaceae</taxon>
        <taxon>Clostridium</taxon>
    </lineage>
</organism>
<accession>A0A099I1E9</accession>
<protein>
    <submittedName>
        <fullName evidence="2">Membrane protein</fullName>
    </submittedName>
</protein>
<feature type="transmembrane region" description="Helical" evidence="1">
    <location>
        <begin position="257"/>
        <end position="276"/>
    </location>
</feature>
<dbReference type="InterPro" id="IPR045798">
    <property type="entry name" value="TrbL_Firmicutes"/>
</dbReference>
<comment type="caution">
    <text evidence="2">The sequence shown here is derived from an EMBL/GenBank/DDBJ whole genome shotgun (WGS) entry which is preliminary data.</text>
</comment>
<reference evidence="2 3" key="1">
    <citation type="submission" date="2014-08" db="EMBL/GenBank/DDBJ databases">
        <title>Clostridium innocuum, an unnegligible vancomycin-resistant pathogen causing extra-intestinal infections.</title>
        <authorList>
            <person name="Feng Y."/>
            <person name="Chiu C.-H."/>
        </authorList>
    </citation>
    <scope>NUCLEOTIDE SEQUENCE [LARGE SCALE GENOMIC DNA]</scope>
    <source>
        <strain evidence="2 3">AN88</strain>
    </source>
</reference>
<sequence length="289" mass="31842">MDFLLEALTNWLKEMLVGGIMSNLSGMFDSVNQQVADISVQVGQTPQGWNGSIFSMIENLSNSIMVPIAGVILAIVMTVDLIQMIADKNNLHDVDTWMIFKWVFKSAAAILIVTNTWNIVMGVFDMAQSVVAQAAGIINSDASIDISSVMTDLEPRLMEMDLGPLFGLWFQSLFIGITMWALYICIFIVIYGRMIEIYLVTSVAPVPMAAMMGKEWGGMGQNYLRSLLALGFQAFLIIVCVAIYAVLVQNIALEDDIIMAIWSCVGYTVLLCFTLFKTGSLAKSVFQAH</sequence>
<evidence type="ECO:0000313" key="3">
    <source>
        <dbReference type="Proteomes" id="UP000030008"/>
    </source>
</evidence>
<dbReference type="Pfam" id="PF19478">
    <property type="entry name" value="TrbL_2"/>
    <property type="match status" value="1"/>
</dbReference>
<dbReference type="GeneID" id="303259554"/>
<keyword evidence="1" id="KW-0812">Transmembrane</keyword>
<dbReference type="AlphaFoldDB" id="A0A099I1E9"/>
<evidence type="ECO:0000313" key="2">
    <source>
        <dbReference type="EMBL" id="KGJ51535.1"/>
    </source>
</evidence>